<feature type="transmembrane region" description="Helical" evidence="12">
    <location>
        <begin position="239"/>
        <end position="257"/>
    </location>
</feature>
<feature type="transmembrane region" description="Helical" evidence="12">
    <location>
        <begin position="188"/>
        <end position="209"/>
    </location>
</feature>
<feature type="transmembrane region" description="Helical" evidence="12">
    <location>
        <begin position="216"/>
        <end position="233"/>
    </location>
</feature>
<sequence>MHFELAFVLLFSIATAVAIVARYFKFPYTVALVVAGLTLGAVHLFDPPHLTKELLFAILLPGLIFEAAFHVEFRKFWKNKMAIHALAIPGLVASGAITALILSPVVGGLHLVEDFGFIHAFVFASVIVSTDPIAVVGLFKALGAPKRLAVLVEGESLLNDGTAVVLFTLILAVANGAQFTVGGATLDFIRVAGMGGLIGCALGFGISQVIQRIDDAMVEITLTMIAAYGSFVVAEHFHYSGVIATVAAGMLCGNGVASTSMSPTTRVAVASFWEYLAFALNSVVFLLIGLEVQLSSLLASWKPVLLAYVAVLIGRAVVVYGVSGLLRFTSEKMPWRWSAVLTWSGLRGAISMVLVLGLPDDFAHRELLVNMTFGVVVLSIIVQGLTMAPLLKRLGITGLKDIYQEKYELARGRVGAIHAALLALEGMRRTRDIPADVLAQLEKDYQQKATAAEQDLSALKQQTNRFHEEEHQEAMRRVLIVEKDSLLKSYQRGVISKEAFEHLITELDERLAHVKDPEGHVPLEESSPALPADAVGT</sequence>
<dbReference type="GO" id="GO:0098719">
    <property type="term" value="P:sodium ion import across plasma membrane"/>
    <property type="evidence" value="ECO:0007669"/>
    <property type="project" value="TreeGrafter"/>
</dbReference>
<dbReference type="AlphaFoldDB" id="A0A250IC96"/>
<keyword evidence="4 12" id="KW-0050">Antiport</keyword>
<feature type="transmembrane region" description="Helical" evidence="12">
    <location>
        <begin position="54"/>
        <end position="73"/>
    </location>
</feature>
<evidence type="ECO:0000256" key="7">
    <source>
        <dbReference type="ARBA" id="ARBA00022989"/>
    </source>
</evidence>
<dbReference type="Proteomes" id="UP000217289">
    <property type="component" value="Chromosome"/>
</dbReference>
<dbReference type="InterPro" id="IPR006153">
    <property type="entry name" value="Cation/H_exchanger_TM"/>
</dbReference>
<feature type="transmembrane region" description="Helical" evidence="12">
    <location>
        <begin position="340"/>
        <end position="359"/>
    </location>
</feature>
<gene>
    <name evidence="16" type="ORF">MEBOL_002230</name>
</gene>
<evidence type="ECO:0000256" key="4">
    <source>
        <dbReference type="ARBA" id="ARBA00022449"/>
    </source>
</evidence>
<dbReference type="InterPro" id="IPR004705">
    <property type="entry name" value="Cation/H_exchanger_CPA1_bac"/>
</dbReference>
<feature type="transmembrane region" description="Helical" evidence="12">
    <location>
        <begin position="305"/>
        <end position="328"/>
    </location>
</feature>
<dbReference type="GO" id="GO:0015385">
    <property type="term" value="F:sodium:proton antiporter activity"/>
    <property type="evidence" value="ECO:0007669"/>
    <property type="project" value="InterPro"/>
</dbReference>
<evidence type="ECO:0000256" key="2">
    <source>
        <dbReference type="ARBA" id="ARBA00007367"/>
    </source>
</evidence>
<dbReference type="GO" id="GO:0051453">
    <property type="term" value="P:regulation of intracellular pH"/>
    <property type="evidence" value="ECO:0007669"/>
    <property type="project" value="TreeGrafter"/>
</dbReference>
<evidence type="ECO:0000256" key="5">
    <source>
        <dbReference type="ARBA" id="ARBA00022475"/>
    </source>
</evidence>
<feature type="transmembrane region" description="Helical" evidence="12">
    <location>
        <begin position="118"/>
        <end position="142"/>
    </location>
</feature>
<keyword evidence="11 12" id="KW-0739">Sodium transport</keyword>
<dbReference type="EMBL" id="CP022163">
    <property type="protein sequence ID" value="ATB28781.1"/>
    <property type="molecule type" value="Genomic_DNA"/>
</dbReference>
<keyword evidence="10 12" id="KW-0472">Membrane</keyword>
<evidence type="ECO:0000256" key="12">
    <source>
        <dbReference type="RuleBase" id="RU366002"/>
    </source>
</evidence>
<accession>A0A250IC96</accession>
<reference evidence="16 17" key="1">
    <citation type="submission" date="2017-06" db="EMBL/GenBank/DDBJ databases">
        <authorList>
            <person name="Kim H.J."/>
            <person name="Triplett B.A."/>
        </authorList>
    </citation>
    <scope>NUCLEOTIDE SEQUENCE [LARGE SCALE GENOMIC DNA]</scope>
    <source>
        <strain evidence="16 17">DSM 14713</strain>
    </source>
</reference>
<dbReference type="PANTHER" id="PTHR10110:SF195">
    <property type="entry name" value="NA(+)_H(+) ANTIPORTER NHAS2"/>
    <property type="match status" value="1"/>
</dbReference>
<evidence type="ECO:0000313" key="17">
    <source>
        <dbReference type="Proteomes" id="UP000217289"/>
    </source>
</evidence>
<evidence type="ECO:0000256" key="8">
    <source>
        <dbReference type="ARBA" id="ARBA00023053"/>
    </source>
</evidence>
<feature type="region of interest" description="Disordered" evidence="14">
    <location>
        <begin position="518"/>
        <end position="537"/>
    </location>
</feature>
<keyword evidence="3 12" id="KW-0813">Transport</keyword>
<protein>
    <submittedName>
        <fullName evidence="16">Na+/H+ antiporter</fullName>
    </submittedName>
</protein>
<keyword evidence="6 12" id="KW-0812">Transmembrane</keyword>
<organism evidence="16 17">
    <name type="scientific">Melittangium boletus DSM 14713</name>
    <dbReference type="NCBI Taxonomy" id="1294270"/>
    <lineage>
        <taxon>Bacteria</taxon>
        <taxon>Pseudomonadati</taxon>
        <taxon>Myxococcota</taxon>
        <taxon>Myxococcia</taxon>
        <taxon>Myxococcales</taxon>
        <taxon>Cystobacterineae</taxon>
        <taxon>Archangiaceae</taxon>
        <taxon>Melittangium</taxon>
    </lineage>
</organism>
<evidence type="ECO:0000256" key="13">
    <source>
        <dbReference type="SAM" id="Coils"/>
    </source>
</evidence>
<evidence type="ECO:0000256" key="11">
    <source>
        <dbReference type="ARBA" id="ARBA00023201"/>
    </source>
</evidence>
<keyword evidence="9 12" id="KW-0406">Ion transport</keyword>
<dbReference type="Gene3D" id="6.10.140.1330">
    <property type="match status" value="1"/>
</dbReference>
<dbReference type="GO" id="GO:0005886">
    <property type="term" value="C:plasma membrane"/>
    <property type="evidence" value="ECO:0007669"/>
    <property type="project" value="UniProtKB-SubCell"/>
</dbReference>
<comment type="caution">
    <text evidence="12">Lacks conserved residue(s) required for the propagation of feature annotation.</text>
</comment>
<keyword evidence="5 12" id="KW-1003">Cell membrane</keyword>
<comment type="similarity">
    <text evidence="2 12">Belongs to the monovalent cation:proton antiporter 1 (CPA1) transporter (TC 2.A.36) family.</text>
</comment>
<keyword evidence="13" id="KW-0175">Coiled coil</keyword>
<evidence type="ECO:0000256" key="14">
    <source>
        <dbReference type="SAM" id="MobiDB-lite"/>
    </source>
</evidence>
<dbReference type="OrthoDB" id="9809206at2"/>
<keyword evidence="8 12" id="KW-0915">Sodium</keyword>
<evidence type="ECO:0000313" key="16">
    <source>
        <dbReference type="EMBL" id="ATB28781.1"/>
    </source>
</evidence>
<evidence type="ECO:0000259" key="15">
    <source>
        <dbReference type="Pfam" id="PF00999"/>
    </source>
</evidence>
<feature type="transmembrane region" description="Helical" evidence="12">
    <location>
        <begin position="371"/>
        <end position="391"/>
    </location>
</feature>
<dbReference type="GO" id="GO:0015386">
    <property type="term" value="F:potassium:proton antiporter activity"/>
    <property type="evidence" value="ECO:0007669"/>
    <property type="project" value="TreeGrafter"/>
</dbReference>
<dbReference type="InterPro" id="IPR018422">
    <property type="entry name" value="Cation/H_exchanger_CPA1"/>
</dbReference>
<evidence type="ECO:0000256" key="6">
    <source>
        <dbReference type="ARBA" id="ARBA00022692"/>
    </source>
</evidence>
<comment type="subcellular location">
    <subcellularLocation>
        <location evidence="1 12">Cell membrane</location>
        <topology evidence="1 12">Multi-pass membrane protein</topology>
    </subcellularLocation>
</comment>
<proteinExistence type="inferred from homology"/>
<evidence type="ECO:0000256" key="9">
    <source>
        <dbReference type="ARBA" id="ARBA00023065"/>
    </source>
</evidence>
<evidence type="ECO:0000256" key="3">
    <source>
        <dbReference type="ARBA" id="ARBA00022448"/>
    </source>
</evidence>
<evidence type="ECO:0000256" key="10">
    <source>
        <dbReference type="ARBA" id="ARBA00023136"/>
    </source>
</evidence>
<keyword evidence="7 12" id="KW-1133">Transmembrane helix</keyword>
<dbReference type="NCBIfam" id="TIGR00831">
    <property type="entry name" value="a_cpa1"/>
    <property type="match status" value="1"/>
</dbReference>
<feature type="transmembrane region" description="Helical" evidence="12">
    <location>
        <begin position="85"/>
        <end position="106"/>
    </location>
</feature>
<feature type="domain" description="Cation/H+ exchanger transmembrane" evidence="15">
    <location>
        <begin position="14"/>
        <end position="392"/>
    </location>
</feature>
<feature type="coiled-coil region" evidence="13">
    <location>
        <begin position="442"/>
        <end position="469"/>
    </location>
</feature>
<evidence type="ECO:0000256" key="1">
    <source>
        <dbReference type="ARBA" id="ARBA00004651"/>
    </source>
</evidence>
<dbReference type="PANTHER" id="PTHR10110">
    <property type="entry name" value="SODIUM/HYDROGEN EXCHANGER"/>
    <property type="match status" value="1"/>
</dbReference>
<dbReference type="Pfam" id="PF00999">
    <property type="entry name" value="Na_H_Exchanger"/>
    <property type="match status" value="1"/>
</dbReference>
<feature type="transmembrane region" description="Helical" evidence="12">
    <location>
        <begin position="269"/>
        <end position="290"/>
    </location>
</feature>
<dbReference type="KEGG" id="mbd:MEBOL_002230"/>
<comment type="function">
    <text evidence="12">Na(+)/H(+) antiporter that extrudes sodium in exchange for external protons.</text>
</comment>
<keyword evidence="17" id="KW-1185">Reference proteome</keyword>
<name>A0A250IC96_9BACT</name>
<dbReference type="RefSeq" id="WP_095977430.1">
    <property type="nucleotide sequence ID" value="NZ_CP022163.1"/>
</dbReference>